<dbReference type="InterPro" id="IPR052030">
    <property type="entry name" value="Peptidase_M20/M20A_hydrolases"/>
</dbReference>
<organism evidence="3 4">
    <name type="scientific">Candidatus Avacidaminococcus intestinavium</name>
    <dbReference type="NCBI Taxonomy" id="2840684"/>
    <lineage>
        <taxon>Bacteria</taxon>
        <taxon>Bacillati</taxon>
        <taxon>Bacillota</taxon>
        <taxon>Negativicutes</taxon>
        <taxon>Acidaminococcales</taxon>
        <taxon>Acidaminococcaceae</taxon>
        <taxon>Acidaminococcaceae incertae sedis</taxon>
        <taxon>Candidatus Avacidaminococcus</taxon>
    </lineage>
</organism>
<dbReference type="GO" id="GO:0071713">
    <property type="term" value="F:para-aminobenzoyl-glutamate hydrolase activity"/>
    <property type="evidence" value="ECO:0007669"/>
    <property type="project" value="TreeGrafter"/>
</dbReference>
<sequence>MENIWLKAAAMKDKMIATRRDLHKHPESAWIEFRTASIVAERLTKLGYEVLCGADVIDEATMMGVPTTEVLMQAQQRALSEGADPAWVDKMNGGKTGVVGIMHFAKPGKVVALRFDMDSNEVAETTEAEHQPCKEGFRSLHDGLMHACGHDGHVTVGLAVAELIAAHQDEMSGTIKLIFQPGEEGVRGAKAMVATGVVDDVDYFLSGHIGFNANRDGMFACMTGGFLATTKLDAYFTGQSSHAGAAPQEGRNALLAAAAASIALHSISRHGKGASRINVGVLEAGTGRNILPDRAVVKLETRGADTEINEFMMSEAKRMIKATADLYNVEVKMEEVGGAPSCALDEVMGQEIFELVKSSKQFSEVVPQVHLGASEDCSYFMQRVQEKGGQAVYMMYGSALKAGHHNSSFDFNEDCLPKSAAMLTILAKHFGEK</sequence>
<feature type="binding site" evidence="1">
    <location>
        <position position="405"/>
    </location>
    <ligand>
        <name>Mn(2+)</name>
        <dbReference type="ChEBI" id="CHEBI:29035"/>
        <label>2</label>
    </ligand>
</feature>
<dbReference type="InterPro" id="IPR036264">
    <property type="entry name" value="Bact_exopeptidase_dim_dom"/>
</dbReference>
<reference evidence="3" key="1">
    <citation type="submission" date="2020-10" db="EMBL/GenBank/DDBJ databases">
        <authorList>
            <person name="Gilroy R."/>
        </authorList>
    </citation>
    <scope>NUCLEOTIDE SEQUENCE</scope>
    <source>
        <strain evidence="3">CHK160-1198</strain>
    </source>
</reference>
<feature type="binding site" evidence="1">
    <location>
        <position position="184"/>
    </location>
    <ligand>
        <name>Mn(2+)</name>
        <dbReference type="ChEBI" id="CHEBI:29035"/>
        <label>2</label>
    </ligand>
</feature>
<protein>
    <submittedName>
        <fullName evidence="3">Amidohydrolase</fullName>
    </submittedName>
</protein>
<dbReference type="SUPFAM" id="SSF55031">
    <property type="entry name" value="Bacterial exopeptidase dimerisation domain"/>
    <property type="match status" value="1"/>
</dbReference>
<feature type="binding site" evidence="1">
    <location>
        <position position="148"/>
    </location>
    <ligand>
        <name>Mn(2+)</name>
        <dbReference type="ChEBI" id="CHEBI:29035"/>
        <label>2</label>
    </ligand>
</feature>
<comment type="caution">
    <text evidence="3">The sequence shown here is derived from an EMBL/GenBank/DDBJ whole genome shotgun (WGS) entry which is preliminary data.</text>
</comment>
<evidence type="ECO:0000313" key="4">
    <source>
        <dbReference type="Proteomes" id="UP000824099"/>
    </source>
</evidence>
<dbReference type="InterPro" id="IPR011650">
    <property type="entry name" value="Peptidase_M20_dimer"/>
</dbReference>
<dbReference type="Pfam" id="PF01546">
    <property type="entry name" value="Peptidase_M20"/>
    <property type="match status" value="1"/>
</dbReference>
<dbReference type="InterPro" id="IPR017439">
    <property type="entry name" value="Amidohydrolase"/>
</dbReference>
<reference evidence="3" key="2">
    <citation type="journal article" date="2021" name="PeerJ">
        <title>Extensive microbial diversity within the chicken gut microbiome revealed by metagenomics and culture.</title>
        <authorList>
            <person name="Gilroy R."/>
            <person name="Ravi A."/>
            <person name="Getino M."/>
            <person name="Pursley I."/>
            <person name="Horton D.L."/>
            <person name="Alikhan N.F."/>
            <person name="Baker D."/>
            <person name="Gharbi K."/>
            <person name="Hall N."/>
            <person name="Watson M."/>
            <person name="Adriaenssens E.M."/>
            <person name="Foster-Nyarko E."/>
            <person name="Jarju S."/>
            <person name="Secka A."/>
            <person name="Antonio M."/>
            <person name="Oren A."/>
            <person name="Chaudhuri R.R."/>
            <person name="La Ragione R."/>
            <person name="Hildebrand F."/>
            <person name="Pallen M.J."/>
        </authorList>
    </citation>
    <scope>NUCLEOTIDE SEQUENCE</scope>
    <source>
        <strain evidence="3">CHK160-1198</strain>
    </source>
</reference>
<feature type="domain" description="Peptidase M20 dimerisation" evidence="2">
    <location>
        <begin position="236"/>
        <end position="324"/>
    </location>
</feature>
<evidence type="ECO:0000256" key="1">
    <source>
        <dbReference type="PIRSR" id="PIRSR005962-1"/>
    </source>
</evidence>
<dbReference type="Pfam" id="PF07687">
    <property type="entry name" value="M20_dimer"/>
    <property type="match status" value="1"/>
</dbReference>
<dbReference type="GO" id="GO:0016805">
    <property type="term" value="F:dipeptidase activity"/>
    <property type="evidence" value="ECO:0007669"/>
    <property type="project" value="TreeGrafter"/>
</dbReference>
<evidence type="ECO:0000259" key="2">
    <source>
        <dbReference type="Pfam" id="PF07687"/>
    </source>
</evidence>
<comment type="cofactor">
    <cofactor evidence="1">
        <name>Mn(2+)</name>
        <dbReference type="ChEBI" id="CHEBI:29035"/>
    </cofactor>
    <text evidence="1">The Mn(2+) ion enhances activity.</text>
</comment>
<dbReference type="Proteomes" id="UP000824099">
    <property type="component" value="Unassembled WGS sequence"/>
</dbReference>
<dbReference type="AlphaFoldDB" id="A0A9D1MPY6"/>
<proteinExistence type="predicted"/>
<accession>A0A9D1MPY6</accession>
<dbReference type="PIRSF" id="PIRSF005962">
    <property type="entry name" value="Pept_M20D_amidohydro"/>
    <property type="match status" value="1"/>
</dbReference>
<dbReference type="GO" id="GO:0046872">
    <property type="term" value="F:metal ion binding"/>
    <property type="evidence" value="ECO:0007669"/>
    <property type="project" value="UniProtKB-KW"/>
</dbReference>
<dbReference type="SUPFAM" id="SSF53187">
    <property type="entry name" value="Zn-dependent exopeptidases"/>
    <property type="match status" value="1"/>
</dbReference>
<feature type="binding site" evidence="1">
    <location>
        <position position="150"/>
    </location>
    <ligand>
        <name>Mn(2+)</name>
        <dbReference type="ChEBI" id="CHEBI:29035"/>
        <label>2</label>
    </ligand>
</feature>
<dbReference type="EMBL" id="DVNI01000056">
    <property type="protein sequence ID" value="HIU64158.1"/>
    <property type="molecule type" value="Genomic_DNA"/>
</dbReference>
<dbReference type="GO" id="GO:0046657">
    <property type="term" value="P:folic acid catabolic process"/>
    <property type="evidence" value="ECO:0007669"/>
    <property type="project" value="TreeGrafter"/>
</dbReference>
<dbReference type="PANTHER" id="PTHR30575">
    <property type="entry name" value="PEPTIDASE M20"/>
    <property type="match status" value="1"/>
</dbReference>
<name>A0A9D1MPY6_9FIRM</name>
<feature type="binding site" evidence="1">
    <location>
        <position position="208"/>
    </location>
    <ligand>
        <name>Mn(2+)</name>
        <dbReference type="ChEBI" id="CHEBI:29035"/>
        <label>2</label>
    </ligand>
</feature>
<evidence type="ECO:0000313" key="3">
    <source>
        <dbReference type="EMBL" id="HIU64158.1"/>
    </source>
</evidence>
<keyword evidence="1" id="KW-0464">Manganese</keyword>
<gene>
    <name evidence="3" type="ORF">IAB06_03845</name>
</gene>
<dbReference type="GO" id="GO:0005737">
    <property type="term" value="C:cytoplasm"/>
    <property type="evidence" value="ECO:0007669"/>
    <property type="project" value="TreeGrafter"/>
</dbReference>
<dbReference type="Gene3D" id="3.40.630.10">
    <property type="entry name" value="Zn peptidases"/>
    <property type="match status" value="2"/>
</dbReference>
<dbReference type="NCBIfam" id="TIGR01891">
    <property type="entry name" value="amidohydrolases"/>
    <property type="match status" value="1"/>
</dbReference>
<dbReference type="PANTHER" id="PTHR30575:SF3">
    <property type="entry name" value="PEPTIDASE M20 DIMERISATION DOMAIN-CONTAINING PROTEIN"/>
    <property type="match status" value="1"/>
</dbReference>
<keyword evidence="1" id="KW-0479">Metal-binding</keyword>
<dbReference type="InterPro" id="IPR002933">
    <property type="entry name" value="Peptidase_M20"/>
</dbReference>